<feature type="binding site" evidence="12">
    <location>
        <position position="150"/>
    </location>
    <ligand>
        <name>substrate</name>
    </ligand>
</feature>
<accession>A0A1H0SDG5</accession>
<dbReference type="RefSeq" id="WP_092223582.1">
    <property type="nucleotide sequence ID" value="NZ_FNJI01000018.1"/>
</dbReference>
<evidence type="ECO:0000256" key="11">
    <source>
        <dbReference type="ARBA" id="ARBA00023152"/>
    </source>
</evidence>
<keyword evidence="11 12" id="KW-0324">Glycolysis</keyword>
<gene>
    <name evidence="12" type="primary">pgk</name>
    <name evidence="16" type="ORF">SAMN05660330_02642</name>
</gene>
<dbReference type="GO" id="GO:0005829">
    <property type="term" value="C:cytosol"/>
    <property type="evidence" value="ECO:0007669"/>
    <property type="project" value="UniProtKB-ARBA"/>
</dbReference>
<dbReference type="STRING" id="91360.SAMN05660330_02642"/>
<keyword evidence="7 12" id="KW-0808">Transferase</keyword>
<dbReference type="PRINTS" id="PR00477">
    <property type="entry name" value="PHGLYCKINASE"/>
</dbReference>
<proteinExistence type="inferred from homology"/>
<dbReference type="GO" id="GO:0006094">
    <property type="term" value="P:gluconeogenesis"/>
    <property type="evidence" value="ECO:0007669"/>
    <property type="project" value="TreeGrafter"/>
</dbReference>
<comment type="catalytic activity">
    <reaction evidence="1 12 15">
        <text>(2R)-3-phosphoglycerate + ATP = (2R)-3-phospho-glyceroyl phosphate + ADP</text>
        <dbReference type="Rhea" id="RHEA:14801"/>
        <dbReference type="ChEBI" id="CHEBI:30616"/>
        <dbReference type="ChEBI" id="CHEBI:57604"/>
        <dbReference type="ChEBI" id="CHEBI:58272"/>
        <dbReference type="ChEBI" id="CHEBI:456216"/>
        <dbReference type="EC" id="2.7.2.3"/>
    </reaction>
</comment>
<protein>
    <recommendedName>
        <fullName evidence="6 12">Phosphoglycerate kinase</fullName>
        <ecNumber evidence="5 12">2.7.2.3</ecNumber>
    </recommendedName>
</protein>
<evidence type="ECO:0000256" key="7">
    <source>
        <dbReference type="ARBA" id="ARBA00022679"/>
    </source>
</evidence>
<dbReference type="GO" id="GO:0043531">
    <property type="term" value="F:ADP binding"/>
    <property type="evidence" value="ECO:0007669"/>
    <property type="project" value="TreeGrafter"/>
</dbReference>
<comment type="subcellular location">
    <subcellularLocation>
        <location evidence="12">Cytoplasm</location>
    </subcellularLocation>
</comment>
<dbReference type="CDD" id="cd00318">
    <property type="entry name" value="Phosphoglycerate_kinase"/>
    <property type="match status" value="1"/>
</dbReference>
<keyword evidence="9 12" id="KW-0418">Kinase</keyword>
<keyword evidence="10 12" id="KW-0067">ATP-binding</keyword>
<comment type="similarity">
    <text evidence="3 12 15">Belongs to the phosphoglycerate kinase family.</text>
</comment>
<dbReference type="GO" id="GO:0004618">
    <property type="term" value="F:phosphoglycerate kinase activity"/>
    <property type="evidence" value="ECO:0007669"/>
    <property type="project" value="UniProtKB-UniRule"/>
</dbReference>
<dbReference type="FunFam" id="3.40.50.1260:FF:000003">
    <property type="entry name" value="Phosphoglycerate kinase"/>
    <property type="match status" value="1"/>
</dbReference>
<evidence type="ECO:0000256" key="3">
    <source>
        <dbReference type="ARBA" id="ARBA00008982"/>
    </source>
</evidence>
<dbReference type="PIRSF" id="PIRSF000724">
    <property type="entry name" value="Pgk"/>
    <property type="match status" value="1"/>
</dbReference>
<evidence type="ECO:0000256" key="15">
    <source>
        <dbReference type="RuleBase" id="RU000532"/>
    </source>
</evidence>
<dbReference type="PANTHER" id="PTHR11406">
    <property type="entry name" value="PHOSPHOGLYCERATE KINASE"/>
    <property type="match status" value="1"/>
</dbReference>
<evidence type="ECO:0000256" key="8">
    <source>
        <dbReference type="ARBA" id="ARBA00022741"/>
    </source>
</evidence>
<evidence type="ECO:0000256" key="6">
    <source>
        <dbReference type="ARBA" id="ARBA00016471"/>
    </source>
</evidence>
<evidence type="ECO:0000256" key="4">
    <source>
        <dbReference type="ARBA" id="ARBA00011245"/>
    </source>
</evidence>
<dbReference type="FunFam" id="3.40.50.1260:FF:000006">
    <property type="entry name" value="Phosphoglycerate kinase"/>
    <property type="match status" value="1"/>
</dbReference>
<dbReference type="SUPFAM" id="SSF53748">
    <property type="entry name" value="Phosphoglycerate kinase"/>
    <property type="match status" value="1"/>
</dbReference>
<evidence type="ECO:0000256" key="14">
    <source>
        <dbReference type="PIRSR" id="PIRSR000724-2"/>
    </source>
</evidence>
<feature type="binding site" evidence="12 14">
    <location>
        <position position="201"/>
    </location>
    <ligand>
        <name>ATP</name>
        <dbReference type="ChEBI" id="CHEBI:30616"/>
    </ligand>
</feature>
<evidence type="ECO:0000256" key="13">
    <source>
        <dbReference type="PIRSR" id="PIRSR000724-1"/>
    </source>
</evidence>
<dbReference type="InterPro" id="IPR015824">
    <property type="entry name" value="Phosphoglycerate_kinase_N"/>
</dbReference>
<comment type="pathway">
    <text evidence="2 12">Carbohydrate degradation; glycolysis; pyruvate from D-glyceraldehyde 3-phosphate: step 2/5.</text>
</comment>
<name>A0A1H0SDG5_9BACT</name>
<evidence type="ECO:0000256" key="9">
    <source>
        <dbReference type="ARBA" id="ARBA00022777"/>
    </source>
</evidence>
<dbReference type="AlphaFoldDB" id="A0A1H0SDG5"/>
<keyword evidence="17" id="KW-1185">Reference proteome</keyword>
<keyword evidence="12" id="KW-0963">Cytoplasm</keyword>
<keyword evidence="8 12" id="KW-0547">Nucleotide-binding</keyword>
<dbReference type="InterPro" id="IPR036043">
    <property type="entry name" value="Phosphoglycerate_kinase_sf"/>
</dbReference>
<evidence type="ECO:0000256" key="5">
    <source>
        <dbReference type="ARBA" id="ARBA00013061"/>
    </source>
</evidence>
<dbReference type="GO" id="GO:0006096">
    <property type="term" value="P:glycolytic process"/>
    <property type="evidence" value="ECO:0007669"/>
    <property type="project" value="UniProtKB-UniRule"/>
</dbReference>
<dbReference type="GO" id="GO:0005524">
    <property type="term" value="F:ATP binding"/>
    <property type="evidence" value="ECO:0007669"/>
    <property type="project" value="UniProtKB-KW"/>
</dbReference>
<organism evidence="16 17">
    <name type="scientific">Desulforhopalus singaporensis</name>
    <dbReference type="NCBI Taxonomy" id="91360"/>
    <lineage>
        <taxon>Bacteria</taxon>
        <taxon>Pseudomonadati</taxon>
        <taxon>Thermodesulfobacteriota</taxon>
        <taxon>Desulfobulbia</taxon>
        <taxon>Desulfobulbales</taxon>
        <taxon>Desulfocapsaceae</taxon>
        <taxon>Desulforhopalus</taxon>
    </lineage>
</organism>
<feature type="binding site" evidence="12">
    <location>
        <position position="35"/>
    </location>
    <ligand>
        <name>substrate</name>
    </ligand>
</feature>
<feature type="binding site" evidence="13">
    <location>
        <position position="117"/>
    </location>
    <ligand>
        <name>(2R)-3-phosphoglycerate</name>
        <dbReference type="ChEBI" id="CHEBI:58272"/>
    </ligand>
</feature>
<dbReference type="HAMAP" id="MF_00145">
    <property type="entry name" value="Phosphoglyc_kinase"/>
    <property type="match status" value="1"/>
</dbReference>
<dbReference type="InterPro" id="IPR001576">
    <property type="entry name" value="Phosphoglycerate_kinase"/>
</dbReference>
<feature type="binding site" evidence="12">
    <location>
        <position position="117"/>
    </location>
    <ligand>
        <name>substrate</name>
    </ligand>
</feature>
<feature type="binding site" evidence="13">
    <location>
        <position position="150"/>
    </location>
    <ligand>
        <name>(2R)-3-phosphoglycerate</name>
        <dbReference type="ChEBI" id="CHEBI:58272"/>
    </ligand>
</feature>
<dbReference type="EMBL" id="FNJI01000018">
    <property type="protein sequence ID" value="SDP39774.1"/>
    <property type="molecule type" value="Genomic_DNA"/>
</dbReference>
<feature type="binding site" evidence="12 14">
    <location>
        <begin position="349"/>
        <end position="352"/>
    </location>
    <ligand>
        <name>ATP</name>
        <dbReference type="ChEBI" id="CHEBI:30616"/>
    </ligand>
</feature>
<dbReference type="Gene3D" id="3.40.50.1260">
    <property type="entry name" value="Phosphoglycerate kinase, N-terminal domain"/>
    <property type="match status" value="2"/>
</dbReference>
<dbReference type="Proteomes" id="UP000199073">
    <property type="component" value="Unassembled WGS sequence"/>
</dbReference>
<feature type="binding site" evidence="12 13">
    <location>
        <begin position="58"/>
        <end position="61"/>
    </location>
    <ligand>
        <name>substrate</name>
    </ligand>
</feature>
<evidence type="ECO:0000256" key="2">
    <source>
        <dbReference type="ARBA" id="ARBA00004838"/>
    </source>
</evidence>
<dbReference type="PANTHER" id="PTHR11406:SF23">
    <property type="entry name" value="PHOSPHOGLYCERATE KINASE 1, CHLOROPLASTIC-RELATED"/>
    <property type="match status" value="1"/>
</dbReference>
<evidence type="ECO:0000256" key="10">
    <source>
        <dbReference type="ARBA" id="ARBA00022840"/>
    </source>
</evidence>
<comment type="caution">
    <text evidence="12">Lacks conserved residue(s) required for the propagation of feature annotation.</text>
</comment>
<feature type="binding site" evidence="13">
    <location>
        <position position="35"/>
    </location>
    <ligand>
        <name>(2R)-3-phosphoglycerate</name>
        <dbReference type="ChEBI" id="CHEBI:58272"/>
    </ligand>
</feature>
<dbReference type="Pfam" id="PF00162">
    <property type="entry name" value="PGK"/>
    <property type="match status" value="1"/>
</dbReference>
<sequence>MKSLRNLELGSKKILLRADFNVPMDEEKNITDDIRIRMVLPTIRHILEQRGRLIICSHLGRPKGKRLEEFSLAPVAGRLQELTGVKTTLAPDTIGPEVEALVEAMQDGEILLLENLRFYEQETANDQGFAEELAKLADVYVNDAFAVSHRAHASVVGVAGKVRDKAAGFLLEKEMDYFHKSMDNPVRPLVALVGGAKVSSKLGALENMLEKVDRMIIGGAMANTFLKARGVDVGASKIEEDLLDTAARFTEAAAKKGVKLYFPVDFVVADRFAPDAVTKNVTLSDIPKEWMALDIGPASTIYFKEALQDAKTIIWNGPMGAFEMDAFARGTMALCQEIASSHALSIVGGGDSNAAVKKAGEERNVSYMSTGGGAFLQLMEGKPLPGVVALD</sequence>
<dbReference type="OrthoDB" id="9808460at2"/>
<reference evidence="16 17" key="1">
    <citation type="submission" date="2016-10" db="EMBL/GenBank/DDBJ databases">
        <authorList>
            <person name="de Groot N.N."/>
        </authorList>
    </citation>
    <scope>NUCLEOTIDE SEQUENCE [LARGE SCALE GENOMIC DNA]</scope>
    <source>
        <strain evidence="16 17">DSM 12130</strain>
    </source>
</reference>
<evidence type="ECO:0000256" key="12">
    <source>
        <dbReference type="HAMAP-Rule" id="MF_00145"/>
    </source>
</evidence>
<feature type="binding site" evidence="12 14">
    <location>
        <position position="323"/>
    </location>
    <ligand>
        <name>ATP</name>
        <dbReference type="ChEBI" id="CHEBI:30616"/>
    </ligand>
</feature>
<evidence type="ECO:0000313" key="17">
    <source>
        <dbReference type="Proteomes" id="UP000199073"/>
    </source>
</evidence>
<comment type="subunit">
    <text evidence="4 12">Monomer.</text>
</comment>
<feature type="binding site" evidence="12 13">
    <location>
        <begin position="19"/>
        <end position="21"/>
    </location>
    <ligand>
        <name>substrate</name>
    </ligand>
</feature>
<dbReference type="EC" id="2.7.2.3" evidence="5 12"/>
<evidence type="ECO:0000256" key="1">
    <source>
        <dbReference type="ARBA" id="ARBA00000642"/>
    </source>
</evidence>
<dbReference type="UniPathway" id="UPA00109">
    <property type="reaction ID" value="UER00185"/>
</dbReference>
<evidence type="ECO:0000313" key="16">
    <source>
        <dbReference type="EMBL" id="SDP39774.1"/>
    </source>
</evidence>